<evidence type="ECO:0000256" key="6">
    <source>
        <dbReference type="ARBA" id="ARBA00023136"/>
    </source>
</evidence>
<evidence type="ECO:0000256" key="3">
    <source>
        <dbReference type="ARBA" id="ARBA00022475"/>
    </source>
</evidence>
<organism evidence="9 10">
    <name type="scientific">Paenibacillus macquariensis</name>
    <dbReference type="NCBI Taxonomy" id="948756"/>
    <lineage>
        <taxon>Bacteria</taxon>
        <taxon>Bacillati</taxon>
        <taxon>Bacillota</taxon>
        <taxon>Bacilli</taxon>
        <taxon>Bacillales</taxon>
        <taxon>Paenibacillaceae</taxon>
        <taxon>Paenibacillus</taxon>
    </lineage>
</organism>
<feature type="transmembrane region" description="Helical" evidence="7">
    <location>
        <begin position="101"/>
        <end position="124"/>
    </location>
</feature>
<dbReference type="PROSITE" id="PS50850">
    <property type="entry name" value="MFS"/>
    <property type="match status" value="1"/>
</dbReference>
<feature type="transmembrane region" description="Helical" evidence="7">
    <location>
        <begin position="12"/>
        <end position="34"/>
    </location>
</feature>
<feature type="transmembrane region" description="Helical" evidence="7">
    <location>
        <begin position="166"/>
        <end position="186"/>
    </location>
</feature>
<feature type="transmembrane region" description="Helical" evidence="7">
    <location>
        <begin position="313"/>
        <end position="338"/>
    </location>
</feature>
<feature type="transmembrane region" description="Helical" evidence="7">
    <location>
        <begin position="350"/>
        <end position="372"/>
    </location>
</feature>
<evidence type="ECO:0000256" key="5">
    <source>
        <dbReference type="ARBA" id="ARBA00022989"/>
    </source>
</evidence>
<dbReference type="PANTHER" id="PTHR43266:SF2">
    <property type="entry name" value="MAJOR FACILITATOR SUPERFAMILY (MFS) PROFILE DOMAIN-CONTAINING PROTEIN"/>
    <property type="match status" value="1"/>
</dbReference>
<reference evidence="9 10" key="1">
    <citation type="submission" date="2017-01" db="EMBL/GenBank/DDBJ databases">
        <authorList>
            <person name="Varghese N."/>
            <person name="Submissions S."/>
        </authorList>
    </citation>
    <scope>NUCLEOTIDE SEQUENCE [LARGE SCALE GENOMIC DNA]</scope>
    <source>
        <strain evidence="9 10">ATCC 23464</strain>
    </source>
</reference>
<feature type="transmembrane region" description="Helical" evidence="7">
    <location>
        <begin position="287"/>
        <end position="307"/>
    </location>
</feature>
<keyword evidence="10" id="KW-1185">Reference proteome</keyword>
<keyword evidence="2" id="KW-0813">Transport</keyword>
<dbReference type="CDD" id="cd06173">
    <property type="entry name" value="MFS_MefA_like"/>
    <property type="match status" value="1"/>
</dbReference>
<evidence type="ECO:0000313" key="10">
    <source>
        <dbReference type="Proteomes" id="UP000186666"/>
    </source>
</evidence>
<dbReference type="EMBL" id="FTNK01000001">
    <property type="protein sequence ID" value="SIQ28378.1"/>
    <property type="molecule type" value="Genomic_DNA"/>
</dbReference>
<keyword evidence="3" id="KW-1003">Cell membrane</keyword>
<gene>
    <name evidence="9" type="ORF">SAMN05421578_10140</name>
</gene>
<feature type="transmembrane region" description="Helical" evidence="7">
    <location>
        <begin position="46"/>
        <end position="66"/>
    </location>
</feature>
<evidence type="ECO:0000256" key="2">
    <source>
        <dbReference type="ARBA" id="ARBA00022448"/>
    </source>
</evidence>
<keyword evidence="5 7" id="KW-1133">Transmembrane helix</keyword>
<keyword evidence="4 7" id="KW-0812">Transmembrane</keyword>
<feature type="transmembrane region" description="Helical" evidence="7">
    <location>
        <begin position="224"/>
        <end position="242"/>
    </location>
</feature>
<protein>
    <submittedName>
        <fullName evidence="9">Major Facilitator Superfamily protein</fullName>
    </submittedName>
</protein>
<evidence type="ECO:0000313" key="9">
    <source>
        <dbReference type="EMBL" id="SIQ28378.1"/>
    </source>
</evidence>
<proteinExistence type="predicted"/>
<feature type="transmembrane region" description="Helical" evidence="7">
    <location>
        <begin position="78"/>
        <end position="95"/>
    </location>
</feature>
<dbReference type="InterPro" id="IPR011701">
    <property type="entry name" value="MFS"/>
</dbReference>
<feature type="transmembrane region" description="Helical" evidence="7">
    <location>
        <begin position="136"/>
        <end position="160"/>
    </location>
</feature>
<sequence>MKVKPISDYWKYSSMLLFGIGVSNLGSWIYFIALNLIVLDITKSPLAVSGLYIMKPLATIFTNLWSGSLIDRLNKRNVMVFLDIFRAVIITLLPLSSSIWYMYTLVILISMAGSIFGPTSMTYITQLIPEEQRPRFNSLNTLINSGAFLLGPAIAGALFVVSSAVLAIYLNAIALFISGVITLLMPNLESQTTHGKSETQQRISLALLKKDWDMVIQFYRHNGYVRAIIFLFGSTMWVMASVVDSLEASFATLVIEMSESEYGVLVSIAGAGIIVGAIVNTVIVKKLAMTLMIGMGSIGVCCGYMIYAFSHSFLYAAVGFFTLAFWLAFVNTGFTTFYQSNVPVYIMGRIGSLNDFISAILIIITTVFLGVAAEFLSIQIAVITGVIVMFLLGIMLSVCVLIPQSRCRASLNKV</sequence>
<feature type="transmembrane region" description="Helical" evidence="7">
    <location>
        <begin position="378"/>
        <end position="402"/>
    </location>
</feature>
<evidence type="ECO:0000256" key="7">
    <source>
        <dbReference type="SAM" id="Phobius"/>
    </source>
</evidence>
<comment type="caution">
    <text evidence="9">The sequence shown here is derived from an EMBL/GenBank/DDBJ whole genome shotgun (WGS) entry which is preliminary data.</text>
</comment>
<evidence type="ECO:0000256" key="1">
    <source>
        <dbReference type="ARBA" id="ARBA00004651"/>
    </source>
</evidence>
<evidence type="ECO:0000259" key="8">
    <source>
        <dbReference type="PROSITE" id="PS50850"/>
    </source>
</evidence>
<keyword evidence="6 7" id="KW-0472">Membrane</keyword>
<feature type="domain" description="Major facilitator superfamily (MFS) profile" evidence="8">
    <location>
        <begin position="12"/>
        <end position="406"/>
    </location>
</feature>
<dbReference type="Pfam" id="PF07690">
    <property type="entry name" value="MFS_1"/>
    <property type="match status" value="1"/>
</dbReference>
<dbReference type="Gene3D" id="1.20.1250.20">
    <property type="entry name" value="MFS general substrate transporter like domains"/>
    <property type="match status" value="1"/>
</dbReference>
<comment type="subcellular location">
    <subcellularLocation>
        <location evidence="1">Cell membrane</location>
        <topology evidence="1">Multi-pass membrane protein</topology>
    </subcellularLocation>
</comment>
<dbReference type="SUPFAM" id="SSF103473">
    <property type="entry name" value="MFS general substrate transporter"/>
    <property type="match status" value="1"/>
</dbReference>
<dbReference type="Proteomes" id="UP000186666">
    <property type="component" value="Unassembled WGS sequence"/>
</dbReference>
<feature type="transmembrane region" description="Helical" evidence="7">
    <location>
        <begin position="262"/>
        <end position="280"/>
    </location>
</feature>
<name>A0ABY1JJ92_9BACL</name>
<evidence type="ECO:0000256" key="4">
    <source>
        <dbReference type="ARBA" id="ARBA00022692"/>
    </source>
</evidence>
<accession>A0ABY1JJ92</accession>
<dbReference type="InterPro" id="IPR036259">
    <property type="entry name" value="MFS_trans_sf"/>
</dbReference>
<dbReference type="PANTHER" id="PTHR43266">
    <property type="entry name" value="MACROLIDE-EFFLUX PROTEIN"/>
    <property type="match status" value="1"/>
</dbReference>
<dbReference type="InterPro" id="IPR020846">
    <property type="entry name" value="MFS_dom"/>
</dbReference>